<organism evidence="1 2">
    <name type="scientific">Aristaeella hokkaidonensis</name>
    <dbReference type="NCBI Taxonomy" id="3046382"/>
    <lineage>
        <taxon>Bacteria</taxon>
        <taxon>Bacillati</taxon>
        <taxon>Bacillota</taxon>
        <taxon>Clostridia</taxon>
        <taxon>Eubacteriales</taxon>
        <taxon>Aristaeellaceae</taxon>
        <taxon>Aristaeella</taxon>
    </lineage>
</organism>
<evidence type="ECO:0000313" key="1">
    <source>
        <dbReference type="EMBL" id="QUC66492.1"/>
    </source>
</evidence>
<sequence>MNNPFEVLGLKGLATPDEIRSAYRTLARKCHPDMITDPAEKEAAQTRMVALNLAYEEALRLASPRTGVNTVTPELSSAESILMAQRAMAKDNPEGALRSLVRCEKRDGEWYYMQGKVLMAMEEYDSAHQSFREAVRLDPDNNVFRAGALAAAVAQQKAQKLPGKVKKVFKHLVRR</sequence>
<reference evidence="1" key="1">
    <citation type="submission" date="2021-01" db="EMBL/GenBank/DDBJ databases">
        <title>Complete genome sequence of Clostridiales bacterium R-7.</title>
        <authorList>
            <person name="Mahoney-Kurpe S.C."/>
            <person name="Palevich N."/>
            <person name="Koike S."/>
            <person name="Moon C.D."/>
            <person name="Attwood G.T."/>
        </authorList>
    </citation>
    <scope>NUCLEOTIDE SEQUENCE</scope>
    <source>
        <strain evidence="1">R-7</strain>
    </source>
</reference>
<dbReference type="EMBL" id="CP068393">
    <property type="protein sequence ID" value="QUC66492.1"/>
    <property type="molecule type" value="Genomic_DNA"/>
</dbReference>
<name>A0AC61MVF2_9FIRM</name>
<gene>
    <name evidence="1" type="ORF">JYE49_11560</name>
</gene>
<proteinExistence type="predicted"/>
<protein>
    <submittedName>
        <fullName evidence="1">DnaJ domain-containing protein</fullName>
    </submittedName>
</protein>
<dbReference type="Proteomes" id="UP000682782">
    <property type="component" value="Chromosome"/>
</dbReference>
<evidence type="ECO:0000313" key="2">
    <source>
        <dbReference type="Proteomes" id="UP000682782"/>
    </source>
</evidence>
<accession>A0AC61MVF2</accession>
<keyword evidence="2" id="KW-1185">Reference proteome</keyword>